<dbReference type="Pfam" id="PF08241">
    <property type="entry name" value="Methyltransf_11"/>
    <property type="match status" value="1"/>
</dbReference>
<dbReference type="InterPro" id="IPR013216">
    <property type="entry name" value="Methyltransf_11"/>
</dbReference>
<dbReference type="GO" id="GO:0032259">
    <property type="term" value="P:methylation"/>
    <property type="evidence" value="ECO:0007669"/>
    <property type="project" value="UniProtKB-KW"/>
</dbReference>
<comment type="caution">
    <text evidence="3">The sequence shown here is derived from an EMBL/GenBank/DDBJ whole genome shotgun (WGS) entry which is preliminary data.</text>
</comment>
<protein>
    <submittedName>
        <fullName evidence="3">Methyltransferase domain-containing protein</fullName>
    </submittedName>
</protein>
<dbReference type="Gene3D" id="3.90.550.10">
    <property type="entry name" value="Spore Coat Polysaccharide Biosynthesis Protein SpsA, Chain A"/>
    <property type="match status" value="1"/>
</dbReference>
<sequence>MSNPQQKDLDFWKKKVQSEGGKLKNYWYARLFTNQFEISTGFYKDKRVLDIGCGPRGTLEWADMVKERIGLDRYADRYSELGTDKQEMEYISAWAESIPLEDNSFDVVSAFNSLEYMSDISAAFQEIYRVLKPGGVCLLLCDITLDYQQKKSLDSPTQFLESLQQNWETIEAKYYEKKSSGIYQCIDDGIEYDLQDTSQRGFIASVLFCKPNEVQNVVVSSPKVSVIVPVRENICYLWQTIESILKQTYTNYEILVIDRGLDSRISQRLKPYNNQIKYLHQKDLDFVAALNYAVSKAKGEFIAFLDTDNFWTREDRLSRQMHRFTVQSTLGLLHSGWSIVDDRDRNIIHLQPWEKVPELNLEAWLQYQYVDLNALIVSAKWLQRVNAFDEQLKTFYGLDLVLRLSLAGCKSSWLKQVTTTNRKNINSNENEDPQASKNLLDILNRFFNNPDIPEHIGQIESSVRYASIVQIAWDSYERDNIPLAIEYLSQSRQFSPYLRVETISDWIDRFNCLSQESNSEFDVDSLCDLNEWKNLEHNWISSYSP</sequence>
<dbReference type="Gene3D" id="3.40.50.150">
    <property type="entry name" value="Vaccinia Virus protein VP39"/>
    <property type="match status" value="1"/>
</dbReference>
<keyword evidence="3" id="KW-0808">Transferase</keyword>
<dbReference type="Pfam" id="PF00535">
    <property type="entry name" value="Glycos_transf_2"/>
    <property type="match status" value="1"/>
</dbReference>
<accession>A0A964BQA0</accession>
<reference evidence="3" key="1">
    <citation type="journal article" date="2021" name="Antonie Van Leeuwenhoek">
        <title>Draft genome and description of Waterburya agarophytonicola gen. nov. sp. nov. (Pleurocapsales, Cyanobacteria): a seaweed symbiont.</title>
        <authorList>
            <person name="Bonthond G."/>
            <person name="Shalygin S."/>
            <person name="Bayer T."/>
            <person name="Weinberger F."/>
        </authorList>
    </citation>
    <scope>NUCLEOTIDE SEQUENCE</scope>
    <source>
        <strain evidence="3">KI4</strain>
    </source>
</reference>
<feature type="domain" description="Glycosyltransferase 2-like" evidence="1">
    <location>
        <begin position="225"/>
        <end position="345"/>
    </location>
</feature>
<dbReference type="SUPFAM" id="SSF53448">
    <property type="entry name" value="Nucleotide-diphospho-sugar transferases"/>
    <property type="match status" value="1"/>
</dbReference>
<dbReference type="RefSeq" id="WP_229639908.1">
    <property type="nucleotide sequence ID" value="NZ_JADWDC010000013.1"/>
</dbReference>
<dbReference type="InterPro" id="IPR050834">
    <property type="entry name" value="Glycosyltransf_2"/>
</dbReference>
<keyword evidence="3" id="KW-0489">Methyltransferase</keyword>
<dbReference type="EMBL" id="JADWDC010000013">
    <property type="protein sequence ID" value="MCC0176872.1"/>
    <property type="molecule type" value="Genomic_DNA"/>
</dbReference>
<dbReference type="SUPFAM" id="SSF53335">
    <property type="entry name" value="S-adenosyl-L-methionine-dependent methyltransferases"/>
    <property type="match status" value="1"/>
</dbReference>
<evidence type="ECO:0000313" key="3">
    <source>
        <dbReference type="EMBL" id="MCC0176872.1"/>
    </source>
</evidence>
<evidence type="ECO:0000313" key="4">
    <source>
        <dbReference type="Proteomes" id="UP000729733"/>
    </source>
</evidence>
<dbReference type="GO" id="GO:0008757">
    <property type="term" value="F:S-adenosylmethionine-dependent methyltransferase activity"/>
    <property type="evidence" value="ECO:0007669"/>
    <property type="project" value="InterPro"/>
</dbReference>
<evidence type="ECO:0000259" key="1">
    <source>
        <dbReference type="Pfam" id="PF00535"/>
    </source>
</evidence>
<feature type="domain" description="Methyltransferase type 11" evidence="2">
    <location>
        <begin position="49"/>
        <end position="138"/>
    </location>
</feature>
<dbReference type="AlphaFoldDB" id="A0A964BQA0"/>
<organism evidence="3 4">
    <name type="scientific">Waterburya agarophytonicola KI4</name>
    <dbReference type="NCBI Taxonomy" id="2874699"/>
    <lineage>
        <taxon>Bacteria</taxon>
        <taxon>Bacillati</taxon>
        <taxon>Cyanobacteriota</taxon>
        <taxon>Cyanophyceae</taxon>
        <taxon>Pleurocapsales</taxon>
        <taxon>Hyellaceae</taxon>
        <taxon>Waterburya</taxon>
        <taxon>Waterburya agarophytonicola</taxon>
    </lineage>
</organism>
<gene>
    <name evidence="3" type="ORF">I4641_07760</name>
</gene>
<dbReference type="InterPro" id="IPR029044">
    <property type="entry name" value="Nucleotide-diphossugar_trans"/>
</dbReference>
<evidence type="ECO:0000259" key="2">
    <source>
        <dbReference type="Pfam" id="PF08241"/>
    </source>
</evidence>
<keyword evidence="4" id="KW-1185">Reference proteome</keyword>
<dbReference type="PANTHER" id="PTHR43685:SF2">
    <property type="entry name" value="GLYCOSYLTRANSFERASE 2-LIKE DOMAIN-CONTAINING PROTEIN"/>
    <property type="match status" value="1"/>
</dbReference>
<dbReference type="Proteomes" id="UP000729733">
    <property type="component" value="Unassembled WGS sequence"/>
</dbReference>
<dbReference type="InterPro" id="IPR001173">
    <property type="entry name" value="Glyco_trans_2-like"/>
</dbReference>
<dbReference type="PANTHER" id="PTHR43685">
    <property type="entry name" value="GLYCOSYLTRANSFERASE"/>
    <property type="match status" value="1"/>
</dbReference>
<proteinExistence type="predicted"/>
<dbReference type="InterPro" id="IPR029063">
    <property type="entry name" value="SAM-dependent_MTases_sf"/>
</dbReference>
<dbReference type="CDD" id="cd02440">
    <property type="entry name" value="AdoMet_MTases"/>
    <property type="match status" value="1"/>
</dbReference>
<dbReference type="CDD" id="cd00761">
    <property type="entry name" value="Glyco_tranf_GTA_type"/>
    <property type="match status" value="1"/>
</dbReference>
<name>A0A964BQA0_9CYAN</name>